<dbReference type="EMBL" id="CVMT01000001">
    <property type="protein sequence ID" value="CRG82758.1"/>
    <property type="molecule type" value="Genomic_DNA"/>
</dbReference>
<accession>A0A0U1LIA8</accession>
<gene>
    <name evidence="1" type="ORF">PISL3812_00104</name>
</gene>
<dbReference type="Proteomes" id="UP000054383">
    <property type="component" value="Unassembled WGS sequence"/>
</dbReference>
<dbReference type="OrthoDB" id="2117718at2759"/>
<dbReference type="STRING" id="28573.A0A0U1LIA8"/>
<dbReference type="AlphaFoldDB" id="A0A0U1LIA8"/>
<proteinExistence type="predicted"/>
<reference evidence="1 2" key="1">
    <citation type="submission" date="2015-04" db="EMBL/GenBank/DDBJ databases">
        <authorList>
            <person name="Syromyatnikov M.Y."/>
            <person name="Popov V.N."/>
        </authorList>
    </citation>
    <scope>NUCLEOTIDE SEQUENCE [LARGE SCALE GENOMIC DNA]</scope>
    <source>
        <strain evidence="1">WF-38-12</strain>
    </source>
</reference>
<evidence type="ECO:0000313" key="1">
    <source>
        <dbReference type="EMBL" id="CRG82758.1"/>
    </source>
</evidence>
<dbReference type="OMA" id="ERCHMVG"/>
<evidence type="ECO:0000313" key="2">
    <source>
        <dbReference type="Proteomes" id="UP000054383"/>
    </source>
</evidence>
<dbReference type="SUPFAM" id="SSF56059">
    <property type="entry name" value="Glutathione synthetase ATP-binding domain-like"/>
    <property type="match status" value="1"/>
</dbReference>
<name>A0A0U1LIA8_TALIS</name>
<protein>
    <submittedName>
        <fullName evidence="1">Uncharacterized protein</fullName>
    </submittedName>
</protein>
<organism evidence="1 2">
    <name type="scientific">Talaromyces islandicus</name>
    <name type="common">Penicillium islandicum</name>
    <dbReference type="NCBI Taxonomy" id="28573"/>
    <lineage>
        <taxon>Eukaryota</taxon>
        <taxon>Fungi</taxon>
        <taxon>Dikarya</taxon>
        <taxon>Ascomycota</taxon>
        <taxon>Pezizomycotina</taxon>
        <taxon>Eurotiomycetes</taxon>
        <taxon>Eurotiomycetidae</taxon>
        <taxon>Eurotiales</taxon>
        <taxon>Trichocomaceae</taxon>
        <taxon>Talaromyces</taxon>
        <taxon>Talaromyces sect. Islandici</taxon>
    </lineage>
</organism>
<keyword evidence="2" id="KW-1185">Reference proteome</keyword>
<sequence length="491" mass="55998">MGNDDPLRCMPQICLEASRKAGFPSPATSACYDDRKRSEDAFRSAFVRYLGGEHVLPYFLKSQCPHPVLVSNGFMASLKEFHVALSAALTNIVQRWVVDEEADFPSRMPLERHEEDILRWIHKITEEKLYPRYDGHQGNWRPDFLLPAHEADGFKVCEINSRFPSNGLDLNARVYRALDNSEIKPLYLDVVGDPDHMMASLKALFHPGWPLRFVHSRENNPLIESLMRDLRDMNPRLLTPDDLHLVADETSPTGYKLQCVRESVSSADNQDGKMEYIQQIALRLFLDEFASLSPEMQRQLAFHSNNDIRSILLIHDKRILGILHQELDDLVAKHQVLTKRQADLIRKRVVFTIIPGSKDLERLTNSYYQGNVSKNDFILKPIRSGRGQGIVLGQDLSTSEWEEILADMKNASLTPDGTTYIIQPFVEQAEGDMFLDEETGVQRTRRVGAYHCMHGEFVSLALWRVGLATNRTTNMATGDAWKMGSMVKKMN</sequence>